<keyword evidence="3" id="KW-1185">Reference proteome</keyword>
<gene>
    <name evidence="2" type="ORF">CWS31_009300</name>
</gene>
<protein>
    <recommendedName>
        <fullName evidence="1">DUF6795 domain-containing protein</fullName>
    </recommendedName>
</protein>
<dbReference type="RefSeq" id="WP_101344176.1">
    <property type="nucleotide sequence ID" value="NZ_PJAI02000009.1"/>
</dbReference>
<dbReference type="EMBL" id="PJAI02000009">
    <property type="protein sequence ID" value="TYK65551.1"/>
    <property type="molecule type" value="Genomic_DNA"/>
</dbReference>
<organism evidence="2 3">
    <name type="scientific">Colwellia echini</name>
    <dbReference type="NCBI Taxonomy" id="1982103"/>
    <lineage>
        <taxon>Bacteria</taxon>
        <taxon>Pseudomonadati</taxon>
        <taxon>Pseudomonadota</taxon>
        <taxon>Gammaproteobacteria</taxon>
        <taxon>Alteromonadales</taxon>
        <taxon>Colwelliaceae</taxon>
        <taxon>Colwellia</taxon>
    </lineage>
</organism>
<feature type="domain" description="DUF6795" evidence="1">
    <location>
        <begin position="68"/>
        <end position="169"/>
    </location>
</feature>
<evidence type="ECO:0000313" key="2">
    <source>
        <dbReference type="EMBL" id="TYK65551.1"/>
    </source>
</evidence>
<sequence length="191" mass="21512">MKYWIEIISGLSFIILLGCSNEDGSQDKAAEGRFSSDISQAKSNKESTMLGLFGKKEGEVYVISSPLEGTLVKNGQPLANTKIIRRLRWNGNDDGVVDEFQTDENGNFNIPAHEEILSIGKLTQFVSNIELFSESETDDNFFWYSNKFSGELFSDFETPVKSLVCDIDDNESRVELKHGAVYSKCRWEKAQ</sequence>
<evidence type="ECO:0000313" key="3">
    <source>
        <dbReference type="Proteomes" id="UP000815846"/>
    </source>
</evidence>
<comment type="caution">
    <text evidence="2">The sequence shown here is derived from an EMBL/GenBank/DDBJ whole genome shotgun (WGS) entry which is preliminary data.</text>
</comment>
<proteinExistence type="predicted"/>
<accession>A0ABY3MWE7</accession>
<evidence type="ECO:0000259" key="1">
    <source>
        <dbReference type="Pfam" id="PF20598"/>
    </source>
</evidence>
<reference evidence="2 3" key="1">
    <citation type="submission" date="2019-08" db="EMBL/GenBank/DDBJ databases">
        <title>Microbe sample from Colwellia echini.</title>
        <authorList>
            <person name="Christiansen L."/>
            <person name="Pathiraja D."/>
            <person name="Schultz-Johansen M."/>
            <person name="Choi I.-G."/>
            <person name="Stougaard P."/>
        </authorList>
    </citation>
    <scope>NUCLEOTIDE SEQUENCE [LARGE SCALE GENOMIC DNA]</scope>
    <source>
        <strain evidence="2 3">A3</strain>
    </source>
</reference>
<dbReference type="PROSITE" id="PS51257">
    <property type="entry name" value="PROKAR_LIPOPROTEIN"/>
    <property type="match status" value="1"/>
</dbReference>
<dbReference type="Proteomes" id="UP000815846">
    <property type="component" value="Unassembled WGS sequence"/>
</dbReference>
<name>A0ABY3MWE7_9GAMM</name>
<dbReference type="InterPro" id="IPR046474">
    <property type="entry name" value="DUF6795"/>
</dbReference>
<dbReference type="Pfam" id="PF20598">
    <property type="entry name" value="DUF6795"/>
    <property type="match status" value="1"/>
</dbReference>